<evidence type="ECO:0000256" key="1">
    <source>
        <dbReference type="SAM" id="SignalP"/>
    </source>
</evidence>
<dbReference type="STRING" id="575540.Isop_3281"/>
<dbReference type="InParanoid" id="E8R590"/>
<dbReference type="eggNOG" id="COG5507">
    <property type="taxonomic scope" value="Bacteria"/>
</dbReference>
<dbReference type="EMBL" id="CP002353">
    <property type="protein sequence ID" value="ADV63843.1"/>
    <property type="molecule type" value="Genomic_DNA"/>
</dbReference>
<dbReference type="InterPro" id="IPR011008">
    <property type="entry name" value="Dimeric_a/b-barrel"/>
</dbReference>
<dbReference type="AlphaFoldDB" id="E8R590"/>
<dbReference type="Pfam" id="PF07978">
    <property type="entry name" value="NIPSNAP"/>
    <property type="match status" value="1"/>
</dbReference>
<name>E8R590_ISOPI</name>
<feature type="domain" description="NIPSNAP" evidence="2">
    <location>
        <begin position="48"/>
        <end position="152"/>
    </location>
</feature>
<keyword evidence="1" id="KW-0732">Signal</keyword>
<evidence type="ECO:0000259" key="2">
    <source>
        <dbReference type="Pfam" id="PF07978"/>
    </source>
</evidence>
<feature type="signal peptide" evidence="1">
    <location>
        <begin position="1"/>
        <end position="20"/>
    </location>
</feature>
<dbReference type="HOGENOM" id="CLU_097061_1_0_0"/>
<evidence type="ECO:0000313" key="3">
    <source>
        <dbReference type="EMBL" id="ADV63843.1"/>
    </source>
</evidence>
<organism evidence="3 4">
    <name type="scientific">Isosphaera pallida (strain ATCC 43644 / DSM 9630 / IS1B)</name>
    <dbReference type="NCBI Taxonomy" id="575540"/>
    <lineage>
        <taxon>Bacteria</taxon>
        <taxon>Pseudomonadati</taxon>
        <taxon>Planctomycetota</taxon>
        <taxon>Planctomycetia</taxon>
        <taxon>Isosphaerales</taxon>
        <taxon>Isosphaeraceae</taxon>
        <taxon>Isosphaera</taxon>
    </lineage>
</organism>
<dbReference type="Gene3D" id="3.30.70.100">
    <property type="match status" value="1"/>
</dbReference>
<evidence type="ECO:0000313" key="4">
    <source>
        <dbReference type="Proteomes" id="UP000008631"/>
    </source>
</evidence>
<dbReference type="RefSeq" id="WP_013566131.1">
    <property type="nucleotide sequence ID" value="NC_014962.1"/>
</dbReference>
<dbReference type="SUPFAM" id="SSF54909">
    <property type="entry name" value="Dimeric alpha+beta barrel"/>
    <property type="match status" value="1"/>
</dbReference>
<dbReference type="InterPro" id="IPR012577">
    <property type="entry name" value="NIPSNAP"/>
</dbReference>
<dbReference type="KEGG" id="ipa:Isop_3281"/>
<reference evidence="3 4" key="2">
    <citation type="journal article" date="2011" name="Stand. Genomic Sci.">
        <title>Complete genome sequence of Isosphaera pallida type strain (IS1B).</title>
        <authorList>
            <consortium name="US DOE Joint Genome Institute (JGI-PGF)"/>
            <person name="Goker M."/>
            <person name="Cleland D."/>
            <person name="Saunders E."/>
            <person name="Lapidus A."/>
            <person name="Nolan M."/>
            <person name="Lucas S."/>
            <person name="Hammon N."/>
            <person name="Deshpande S."/>
            <person name="Cheng J.F."/>
            <person name="Tapia R."/>
            <person name="Han C."/>
            <person name="Goodwin L."/>
            <person name="Pitluck S."/>
            <person name="Liolios K."/>
            <person name="Pagani I."/>
            <person name="Ivanova N."/>
            <person name="Mavromatis K."/>
            <person name="Pati A."/>
            <person name="Chen A."/>
            <person name="Palaniappan K."/>
            <person name="Land M."/>
            <person name="Hauser L."/>
            <person name="Chang Y.J."/>
            <person name="Jeffries C.D."/>
            <person name="Detter J.C."/>
            <person name="Beck B."/>
            <person name="Woyke T."/>
            <person name="Bristow J."/>
            <person name="Eisen J.A."/>
            <person name="Markowitz V."/>
            <person name="Hugenholtz P."/>
            <person name="Kyrpides N.C."/>
            <person name="Klenk H.P."/>
        </authorList>
    </citation>
    <scope>NUCLEOTIDE SEQUENCE [LARGE SCALE GENOMIC DNA]</scope>
    <source>
        <strain evidence="4">ATCC 43644 / DSM 9630 / IS1B</strain>
    </source>
</reference>
<dbReference type="Proteomes" id="UP000008631">
    <property type="component" value="Chromosome"/>
</dbReference>
<accession>E8R590</accession>
<protein>
    <submittedName>
        <fullName evidence="3">NIPSNAP family containing protein</fullName>
    </submittedName>
</protein>
<keyword evidence="4" id="KW-1185">Reference proteome</keyword>
<dbReference type="OrthoDB" id="9809695at2"/>
<feature type="chain" id="PRO_5003226324" evidence="1">
    <location>
        <begin position="21"/>
        <end position="154"/>
    </location>
</feature>
<proteinExistence type="predicted"/>
<reference key="1">
    <citation type="submission" date="2010-11" db="EMBL/GenBank/DDBJ databases">
        <title>The complete sequence of chromosome of Isophaera pallida ATCC 43644.</title>
        <authorList>
            <consortium name="US DOE Joint Genome Institute (JGI-PGF)"/>
            <person name="Lucas S."/>
            <person name="Copeland A."/>
            <person name="Lapidus A."/>
            <person name="Bruce D."/>
            <person name="Goodwin L."/>
            <person name="Pitluck S."/>
            <person name="Kyrpides N."/>
            <person name="Mavromatis K."/>
            <person name="Pagani I."/>
            <person name="Ivanova N."/>
            <person name="Saunders E."/>
            <person name="Brettin T."/>
            <person name="Detter J.C."/>
            <person name="Han C."/>
            <person name="Tapia R."/>
            <person name="Land M."/>
            <person name="Hauser L."/>
            <person name="Markowitz V."/>
            <person name="Cheng J.-F."/>
            <person name="Hugenholtz P."/>
            <person name="Woyke T."/>
            <person name="Wu D."/>
            <person name="Eisen J.A."/>
        </authorList>
    </citation>
    <scope>NUCLEOTIDE SEQUENCE</scope>
    <source>
        <strain>ATCC 43644</strain>
    </source>
</reference>
<gene>
    <name evidence="3" type="ordered locus">Isop_3281</name>
</gene>
<sequence length="154" mass="17383">MSYLWSMMVVCALACAVSVAGWVADPPTTVSAESVASKPTPAPAARVFEMRTYDTDNADMARAMHARFRDHTCRLFRKHGMDLVGFWIPRDDPTKLIYLLAFPSKEAAEASWRAFRDDPEWQRVFAESHEKAGGKIVTKVESVWLDPTDYSPIR</sequence>